<evidence type="ECO:0000256" key="3">
    <source>
        <dbReference type="SAM" id="MobiDB-lite"/>
    </source>
</evidence>
<dbReference type="Gene3D" id="3.30.70.330">
    <property type="match status" value="3"/>
</dbReference>
<dbReference type="EMBL" id="CAJVPL010000021">
    <property type="protein sequence ID" value="CAG8434874.1"/>
    <property type="molecule type" value="Genomic_DNA"/>
</dbReference>
<evidence type="ECO:0000313" key="6">
    <source>
        <dbReference type="Proteomes" id="UP000789831"/>
    </source>
</evidence>
<dbReference type="SUPFAM" id="SSF54928">
    <property type="entry name" value="RNA-binding domain, RBD"/>
    <property type="match status" value="2"/>
</dbReference>
<protein>
    <submittedName>
        <fullName evidence="5">12894_t:CDS:1</fullName>
    </submittedName>
</protein>
<name>A0A9N8V1Q9_9GLOM</name>
<organism evidence="5 6">
    <name type="scientific">Ambispora gerdemannii</name>
    <dbReference type="NCBI Taxonomy" id="144530"/>
    <lineage>
        <taxon>Eukaryota</taxon>
        <taxon>Fungi</taxon>
        <taxon>Fungi incertae sedis</taxon>
        <taxon>Mucoromycota</taxon>
        <taxon>Glomeromycotina</taxon>
        <taxon>Glomeromycetes</taxon>
        <taxon>Archaeosporales</taxon>
        <taxon>Ambisporaceae</taxon>
        <taxon>Ambispora</taxon>
    </lineage>
</organism>
<keyword evidence="1 2" id="KW-0694">RNA-binding</keyword>
<feature type="compositionally biased region" description="Basic residues" evidence="3">
    <location>
        <begin position="68"/>
        <end position="92"/>
    </location>
</feature>
<dbReference type="InterPro" id="IPR000504">
    <property type="entry name" value="RRM_dom"/>
</dbReference>
<dbReference type="PANTHER" id="PTHR23003:SF3">
    <property type="entry name" value="FI21236P1-RELATED"/>
    <property type="match status" value="1"/>
</dbReference>
<dbReference type="Pfam" id="PF00076">
    <property type="entry name" value="RRM_1"/>
    <property type="match status" value="3"/>
</dbReference>
<comment type="caution">
    <text evidence="5">The sequence shown here is derived from an EMBL/GenBank/DDBJ whole genome shotgun (WGS) entry which is preliminary data.</text>
</comment>
<sequence length="554" mass="61799">MSTGPHTPMEENDISMITHEIVVDSIVPESEDHYMVEERPHRSSRGDEEDTYRNRRRRTSSRSQSPPPRKRSHTPIARRSRSPRRSPRRSRSPRSQPREGADSYRPSRRSSHNDHYEPADRRDRDAERDRGDRDRGTIAASQRSQKECRVYVGNLAYEVKWGQLKDFMRQAGEVVFADVLLQPNGMSKGCGVVEYRTPEEARRAIETLNDTSLLGRPIFIREDRESEAKFVNGRQIFVGNIPYSVGWQELKDLFRNAGSIIRADILIGHDGRSKGSGTVLFETPKDASHAISLYDGYEWNGRRIEVREVGRCLVMLYLGLLLGGNKRRNVVREEKEGKFCSSKGMLIFEEKRRVEIVKRRELDRFAGGPPPPRFAGRPNSRPFTASSFGAAGSNNGFYGPATAANAQPGGGFGTNFSSSNLNVAASAATVATPEQYDGYGGGSAGYNDFGSGVTMMDYTNSGYNAGYGGPFGGSNGSQIFVRNLPFTTTNLDLRDLFKHCGNVMRAEILEQGGRPKGAGIVQFDSYDSARLAVEKFNGYSYGGRLIDVYFDRFA</sequence>
<dbReference type="SMART" id="SM00360">
    <property type="entry name" value="RRM"/>
    <property type="match status" value="3"/>
</dbReference>
<proteinExistence type="predicted"/>
<evidence type="ECO:0000259" key="4">
    <source>
        <dbReference type="PROSITE" id="PS50102"/>
    </source>
</evidence>
<dbReference type="AlphaFoldDB" id="A0A9N8V1Q9"/>
<feature type="domain" description="RRM" evidence="4">
    <location>
        <begin position="234"/>
        <end position="311"/>
    </location>
</feature>
<feature type="compositionally biased region" description="Basic and acidic residues" evidence="3">
    <location>
        <begin position="111"/>
        <end position="136"/>
    </location>
</feature>
<dbReference type="CDD" id="cd00590">
    <property type="entry name" value="RRM_SF"/>
    <property type="match status" value="1"/>
</dbReference>
<dbReference type="PANTHER" id="PTHR23003">
    <property type="entry name" value="RNA RECOGNITION MOTIF RRM DOMAIN CONTAINING PROTEIN"/>
    <property type="match status" value="1"/>
</dbReference>
<dbReference type="InterPro" id="IPR050374">
    <property type="entry name" value="RRT5_SRSF_SR"/>
</dbReference>
<dbReference type="FunFam" id="3.30.70.330:FF:000232">
    <property type="entry name" value="RNA-binding domain-containing protein"/>
    <property type="match status" value="1"/>
</dbReference>
<dbReference type="GO" id="GO:0005634">
    <property type="term" value="C:nucleus"/>
    <property type="evidence" value="ECO:0007669"/>
    <property type="project" value="TreeGrafter"/>
</dbReference>
<accession>A0A9N8V1Q9</accession>
<feature type="region of interest" description="Disordered" evidence="3">
    <location>
        <begin position="24"/>
        <end position="144"/>
    </location>
</feature>
<gene>
    <name evidence="5" type="ORF">AGERDE_LOCUS435</name>
</gene>
<keyword evidence="6" id="KW-1185">Reference proteome</keyword>
<dbReference type="InterPro" id="IPR012677">
    <property type="entry name" value="Nucleotide-bd_a/b_plait_sf"/>
</dbReference>
<dbReference type="PROSITE" id="PS50102">
    <property type="entry name" value="RRM"/>
    <property type="match status" value="3"/>
</dbReference>
<feature type="domain" description="RRM" evidence="4">
    <location>
        <begin position="148"/>
        <end position="225"/>
    </location>
</feature>
<feature type="domain" description="RRM" evidence="4">
    <location>
        <begin position="477"/>
        <end position="553"/>
    </location>
</feature>
<dbReference type="GO" id="GO:0005737">
    <property type="term" value="C:cytoplasm"/>
    <property type="evidence" value="ECO:0007669"/>
    <property type="project" value="TreeGrafter"/>
</dbReference>
<dbReference type="OrthoDB" id="1049195at2759"/>
<evidence type="ECO:0000313" key="5">
    <source>
        <dbReference type="EMBL" id="CAG8434874.1"/>
    </source>
</evidence>
<reference evidence="5" key="1">
    <citation type="submission" date="2021-06" db="EMBL/GenBank/DDBJ databases">
        <authorList>
            <person name="Kallberg Y."/>
            <person name="Tangrot J."/>
            <person name="Rosling A."/>
        </authorList>
    </citation>
    <scope>NUCLEOTIDE SEQUENCE</scope>
    <source>
        <strain evidence="5">MT106</strain>
    </source>
</reference>
<dbReference type="FunFam" id="3.30.70.330:FF:000145">
    <property type="entry name" value="Putative RNP domain-containing protein"/>
    <property type="match status" value="1"/>
</dbReference>
<dbReference type="GO" id="GO:0003729">
    <property type="term" value="F:mRNA binding"/>
    <property type="evidence" value="ECO:0007669"/>
    <property type="project" value="TreeGrafter"/>
</dbReference>
<feature type="compositionally biased region" description="Basic and acidic residues" evidence="3">
    <location>
        <begin position="30"/>
        <end position="46"/>
    </location>
</feature>
<dbReference type="InterPro" id="IPR035979">
    <property type="entry name" value="RBD_domain_sf"/>
</dbReference>
<evidence type="ECO:0000256" key="2">
    <source>
        <dbReference type="PROSITE-ProRule" id="PRU00176"/>
    </source>
</evidence>
<evidence type="ECO:0000256" key="1">
    <source>
        <dbReference type="ARBA" id="ARBA00022884"/>
    </source>
</evidence>
<dbReference type="Proteomes" id="UP000789831">
    <property type="component" value="Unassembled WGS sequence"/>
</dbReference>